<evidence type="ECO:0000256" key="1">
    <source>
        <dbReference type="SAM" id="MobiDB-lite"/>
    </source>
</evidence>
<reference evidence="2" key="1">
    <citation type="submission" date="2022-07" db="EMBL/GenBank/DDBJ databases">
        <authorList>
            <person name="Macas J."/>
            <person name="Novak P."/>
            <person name="Neumann P."/>
        </authorList>
    </citation>
    <scope>NUCLEOTIDE SEQUENCE</scope>
</reference>
<feature type="compositionally biased region" description="Pro residues" evidence="1">
    <location>
        <begin position="108"/>
        <end position="123"/>
    </location>
</feature>
<sequence length="134" mass="15267">MGLDYIFTPIFYLFCPTHTVQTSFSLAHLIFPPLRIFSIRCTPSHLAAHLLLFFKQERSNLEAQSANHSHRAATGKFTAVTRRRRSIFLLHRYFQSPPSLIRSLPPLIRSPPPPIQSPLPSPPEVFFSSSKIPD</sequence>
<evidence type="ECO:0000313" key="3">
    <source>
        <dbReference type="Proteomes" id="UP001152523"/>
    </source>
</evidence>
<accession>A0AAV0CFK1</accession>
<dbReference type="AlphaFoldDB" id="A0AAV0CFK1"/>
<keyword evidence="3" id="KW-1185">Reference proteome</keyword>
<feature type="region of interest" description="Disordered" evidence="1">
    <location>
        <begin position="108"/>
        <end position="134"/>
    </location>
</feature>
<dbReference type="Proteomes" id="UP001152523">
    <property type="component" value="Unassembled WGS sequence"/>
</dbReference>
<evidence type="ECO:0000313" key="2">
    <source>
        <dbReference type="EMBL" id="CAH9071635.1"/>
    </source>
</evidence>
<organism evidence="2 3">
    <name type="scientific">Cuscuta epithymum</name>
    <dbReference type="NCBI Taxonomy" id="186058"/>
    <lineage>
        <taxon>Eukaryota</taxon>
        <taxon>Viridiplantae</taxon>
        <taxon>Streptophyta</taxon>
        <taxon>Embryophyta</taxon>
        <taxon>Tracheophyta</taxon>
        <taxon>Spermatophyta</taxon>
        <taxon>Magnoliopsida</taxon>
        <taxon>eudicotyledons</taxon>
        <taxon>Gunneridae</taxon>
        <taxon>Pentapetalae</taxon>
        <taxon>asterids</taxon>
        <taxon>lamiids</taxon>
        <taxon>Solanales</taxon>
        <taxon>Convolvulaceae</taxon>
        <taxon>Cuscuteae</taxon>
        <taxon>Cuscuta</taxon>
        <taxon>Cuscuta subgen. Cuscuta</taxon>
    </lineage>
</organism>
<protein>
    <submittedName>
        <fullName evidence="2">Uncharacterized protein</fullName>
    </submittedName>
</protein>
<name>A0AAV0CFK1_9ASTE</name>
<dbReference type="EMBL" id="CAMAPF010000021">
    <property type="protein sequence ID" value="CAH9071635.1"/>
    <property type="molecule type" value="Genomic_DNA"/>
</dbReference>
<comment type="caution">
    <text evidence="2">The sequence shown here is derived from an EMBL/GenBank/DDBJ whole genome shotgun (WGS) entry which is preliminary data.</text>
</comment>
<gene>
    <name evidence="2" type="ORF">CEPIT_LOCUS4018</name>
</gene>
<proteinExistence type="predicted"/>